<dbReference type="InterPro" id="IPR037147">
    <property type="entry name" value="Ribosomal_bL28_sf"/>
</dbReference>
<dbReference type="InterPro" id="IPR050096">
    <property type="entry name" value="Bacterial_rp_bL28"/>
</dbReference>
<evidence type="ECO:0000313" key="6">
    <source>
        <dbReference type="EMBL" id="CAI4032438.1"/>
    </source>
</evidence>
<dbReference type="Proteomes" id="UP001179121">
    <property type="component" value="Chromosome"/>
</dbReference>
<sequence>MSQFQTGETKESAVAYRCDVCGKGHRTGNNVSHANNKTRRVFNPNLQRVHAIVNGSRTHLRVCTRCLRSGVVKKAG</sequence>
<name>A0AA86N0E2_9BACT</name>
<evidence type="ECO:0000313" key="7">
    <source>
        <dbReference type="Proteomes" id="UP001179121"/>
    </source>
</evidence>
<keyword evidence="2 5" id="KW-0689">Ribosomal protein</keyword>
<comment type="similarity">
    <text evidence="1 5">Belongs to the bacterial ribosomal protein bL28 family.</text>
</comment>
<keyword evidence="3 5" id="KW-0687">Ribonucleoprotein</keyword>
<evidence type="ECO:0000256" key="4">
    <source>
        <dbReference type="ARBA" id="ARBA00035174"/>
    </source>
</evidence>
<dbReference type="Gene3D" id="2.30.170.40">
    <property type="entry name" value="Ribosomal protein L28/L24"/>
    <property type="match status" value="1"/>
</dbReference>
<dbReference type="GO" id="GO:0005840">
    <property type="term" value="C:ribosome"/>
    <property type="evidence" value="ECO:0007669"/>
    <property type="project" value="UniProtKB-KW"/>
</dbReference>
<dbReference type="EMBL" id="OX365700">
    <property type="protein sequence ID" value="CAI4032438.1"/>
    <property type="molecule type" value="Genomic_DNA"/>
</dbReference>
<evidence type="ECO:0000256" key="1">
    <source>
        <dbReference type="ARBA" id="ARBA00008760"/>
    </source>
</evidence>
<dbReference type="GO" id="GO:0003735">
    <property type="term" value="F:structural constituent of ribosome"/>
    <property type="evidence" value="ECO:0007669"/>
    <property type="project" value="InterPro"/>
</dbReference>
<dbReference type="NCBIfam" id="TIGR00009">
    <property type="entry name" value="L28"/>
    <property type="match status" value="1"/>
</dbReference>
<dbReference type="PANTHER" id="PTHR39080">
    <property type="entry name" value="50S RIBOSOMAL PROTEIN L28"/>
    <property type="match status" value="1"/>
</dbReference>
<protein>
    <recommendedName>
        <fullName evidence="4 5">Large ribosomal subunit protein bL28</fullName>
    </recommendedName>
</protein>
<accession>A0AA86N0E2</accession>
<proteinExistence type="inferred from homology"/>
<dbReference type="AlphaFoldDB" id="A0AA86N0E2"/>
<keyword evidence="7" id="KW-1185">Reference proteome</keyword>
<dbReference type="HAMAP" id="MF_00373">
    <property type="entry name" value="Ribosomal_bL28"/>
    <property type="match status" value="1"/>
</dbReference>
<dbReference type="SUPFAM" id="SSF143800">
    <property type="entry name" value="L28p-like"/>
    <property type="match status" value="1"/>
</dbReference>
<dbReference type="GO" id="GO:0006412">
    <property type="term" value="P:translation"/>
    <property type="evidence" value="ECO:0007669"/>
    <property type="project" value="UniProtKB-UniRule"/>
</dbReference>
<dbReference type="Pfam" id="PF00830">
    <property type="entry name" value="Ribosomal_L28"/>
    <property type="match status" value="1"/>
</dbReference>
<dbReference type="InterPro" id="IPR001383">
    <property type="entry name" value="Ribosomal_bL28_bact-type"/>
</dbReference>
<dbReference type="InterPro" id="IPR026569">
    <property type="entry name" value="Ribosomal_bL28"/>
</dbReference>
<evidence type="ECO:0000256" key="5">
    <source>
        <dbReference type="HAMAP-Rule" id="MF_00373"/>
    </source>
</evidence>
<dbReference type="GO" id="GO:1990904">
    <property type="term" value="C:ribonucleoprotein complex"/>
    <property type="evidence" value="ECO:0007669"/>
    <property type="project" value="UniProtKB-KW"/>
</dbReference>
<evidence type="ECO:0000256" key="3">
    <source>
        <dbReference type="ARBA" id="ARBA00023274"/>
    </source>
</evidence>
<organism evidence="6 7">
    <name type="scientific">Nitrospira tepida</name>
    <dbReference type="NCBI Taxonomy" id="2973512"/>
    <lineage>
        <taxon>Bacteria</taxon>
        <taxon>Pseudomonadati</taxon>
        <taxon>Nitrospirota</taxon>
        <taxon>Nitrospiria</taxon>
        <taxon>Nitrospirales</taxon>
        <taxon>Nitrospiraceae</taxon>
        <taxon>Nitrospira</taxon>
    </lineage>
</organism>
<reference evidence="6" key="1">
    <citation type="submission" date="2022-10" db="EMBL/GenBank/DDBJ databases">
        <authorList>
            <person name="Koch H."/>
        </authorList>
    </citation>
    <scope>NUCLEOTIDE SEQUENCE</scope>
    <source>
        <strain evidence="6">DNF</strain>
    </source>
</reference>
<gene>
    <name evidence="5" type="primary">rpmB</name>
    <name evidence="6" type="ORF">DNFV4_02868</name>
</gene>
<dbReference type="PANTHER" id="PTHR39080:SF1">
    <property type="entry name" value="LARGE RIBOSOMAL SUBUNIT PROTEIN BL28A"/>
    <property type="match status" value="1"/>
</dbReference>
<evidence type="ECO:0000256" key="2">
    <source>
        <dbReference type="ARBA" id="ARBA00022980"/>
    </source>
</evidence>
<dbReference type="InterPro" id="IPR034704">
    <property type="entry name" value="Ribosomal_bL28/bL31-like_sf"/>
</dbReference>
<dbReference type="KEGG" id="nti:DNFV4_02868"/>